<evidence type="ECO:0000313" key="3">
    <source>
        <dbReference type="Proteomes" id="UP000177362"/>
    </source>
</evidence>
<protein>
    <recommendedName>
        <fullName evidence="4">Secreted protein</fullName>
    </recommendedName>
</protein>
<reference evidence="2 3" key="1">
    <citation type="journal article" date="2016" name="Nat. Commun.">
        <title>Thousands of microbial genomes shed light on interconnected biogeochemical processes in an aquifer system.</title>
        <authorList>
            <person name="Anantharaman K."/>
            <person name="Brown C.T."/>
            <person name="Hug L.A."/>
            <person name="Sharon I."/>
            <person name="Castelle C.J."/>
            <person name="Probst A.J."/>
            <person name="Thomas B.C."/>
            <person name="Singh A."/>
            <person name="Wilkins M.J."/>
            <person name="Karaoz U."/>
            <person name="Brodie E.L."/>
            <person name="Williams K.H."/>
            <person name="Hubbard S.S."/>
            <person name="Banfield J.F."/>
        </authorList>
    </citation>
    <scope>NUCLEOTIDE SEQUENCE [LARGE SCALE GENOMIC DNA]</scope>
</reference>
<dbReference type="EMBL" id="MHQJ01000025">
    <property type="protein sequence ID" value="OHA01099.1"/>
    <property type="molecule type" value="Genomic_DNA"/>
</dbReference>
<organism evidence="2 3">
    <name type="scientific">Candidatus Sungbacteria bacterium RIFCSPHIGHO2_02_FULL_49_12</name>
    <dbReference type="NCBI Taxonomy" id="1802271"/>
    <lineage>
        <taxon>Bacteria</taxon>
        <taxon>Candidatus Sungiibacteriota</taxon>
    </lineage>
</organism>
<evidence type="ECO:0000256" key="1">
    <source>
        <dbReference type="SAM" id="SignalP"/>
    </source>
</evidence>
<dbReference type="AlphaFoldDB" id="A0A1G2KRR5"/>
<keyword evidence="1" id="KW-0732">Signal</keyword>
<proteinExistence type="predicted"/>
<evidence type="ECO:0000313" key="2">
    <source>
        <dbReference type="EMBL" id="OHA01099.1"/>
    </source>
</evidence>
<gene>
    <name evidence="2" type="ORF">A3C11_03010</name>
</gene>
<feature type="chain" id="PRO_5009583442" description="Secreted protein" evidence="1">
    <location>
        <begin position="22"/>
        <end position="123"/>
    </location>
</feature>
<evidence type="ECO:0008006" key="4">
    <source>
        <dbReference type="Google" id="ProtNLM"/>
    </source>
</evidence>
<accession>A0A1G2KRR5</accession>
<sequence>MINLNMGLIKWMFAAISASLAACGELCTLEVSGRCVVFMTQPPTPGVPAHFRAIVRFPDRWQLREFFDGCGDEDDMLLEELEVGKSDQNLAVVFSQVWLDVQMIHGCRLPHRIIVPSRHLALL</sequence>
<name>A0A1G2KRR5_9BACT</name>
<feature type="signal peptide" evidence="1">
    <location>
        <begin position="1"/>
        <end position="21"/>
    </location>
</feature>
<comment type="caution">
    <text evidence="2">The sequence shown here is derived from an EMBL/GenBank/DDBJ whole genome shotgun (WGS) entry which is preliminary data.</text>
</comment>
<dbReference type="Proteomes" id="UP000177362">
    <property type="component" value="Unassembled WGS sequence"/>
</dbReference>
<dbReference type="STRING" id="1802271.A3C11_03010"/>